<dbReference type="InterPro" id="IPR006028">
    <property type="entry name" value="GABAA/Glycine_rcpt"/>
</dbReference>
<dbReference type="PANTHER" id="PTHR18945">
    <property type="entry name" value="NEUROTRANSMITTER GATED ION CHANNEL"/>
    <property type="match status" value="1"/>
</dbReference>
<evidence type="ECO:0000313" key="4">
    <source>
        <dbReference type="EMBL" id="CAD6195285.1"/>
    </source>
</evidence>
<dbReference type="GO" id="GO:0004888">
    <property type="term" value="F:transmembrane signaling receptor activity"/>
    <property type="evidence" value="ECO:0007669"/>
    <property type="project" value="InterPro"/>
</dbReference>
<dbReference type="CDD" id="cd18987">
    <property type="entry name" value="LGIC_ECD_anion"/>
    <property type="match status" value="1"/>
</dbReference>
<keyword evidence="2" id="KW-0812">Transmembrane</keyword>
<feature type="domain" description="Neurotransmitter-gated ion-channel ligand-binding" evidence="3">
    <location>
        <begin position="63"/>
        <end position="229"/>
    </location>
</feature>
<feature type="transmembrane region" description="Helical" evidence="2">
    <location>
        <begin position="300"/>
        <end position="319"/>
    </location>
</feature>
<dbReference type="AlphaFoldDB" id="A0A8S1HJ45"/>
<keyword evidence="2" id="KW-1133">Transmembrane helix</keyword>
<keyword evidence="1" id="KW-0732">Signal</keyword>
<comment type="caution">
    <text evidence="4">The sequence shown here is derived from an EMBL/GenBank/DDBJ whole genome shotgun (WGS) entry which is preliminary data.</text>
</comment>
<organism evidence="4 5">
    <name type="scientific">Caenorhabditis auriculariae</name>
    <dbReference type="NCBI Taxonomy" id="2777116"/>
    <lineage>
        <taxon>Eukaryota</taxon>
        <taxon>Metazoa</taxon>
        <taxon>Ecdysozoa</taxon>
        <taxon>Nematoda</taxon>
        <taxon>Chromadorea</taxon>
        <taxon>Rhabditida</taxon>
        <taxon>Rhabditina</taxon>
        <taxon>Rhabditomorpha</taxon>
        <taxon>Rhabditoidea</taxon>
        <taxon>Rhabditidae</taxon>
        <taxon>Peloderinae</taxon>
        <taxon>Caenorhabditis</taxon>
    </lineage>
</organism>
<feature type="transmembrane region" description="Helical" evidence="2">
    <location>
        <begin position="399"/>
        <end position="419"/>
    </location>
</feature>
<reference evidence="4" key="1">
    <citation type="submission" date="2020-10" db="EMBL/GenBank/DDBJ databases">
        <authorList>
            <person name="Kikuchi T."/>
        </authorList>
    </citation>
    <scope>NUCLEOTIDE SEQUENCE</scope>
    <source>
        <strain evidence="4">NKZ352</strain>
    </source>
</reference>
<dbReference type="InterPro" id="IPR038050">
    <property type="entry name" value="Neuro_actylchol_rec"/>
</dbReference>
<feature type="transmembrane region" description="Helical" evidence="2">
    <location>
        <begin position="331"/>
        <end position="352"/>
    </location>
</feature>
<evidence type="ECO:0000256" key="1">
    <source>
        <dbReference type="ARBA" id="ARBA00022729"/>
    </source>
</evidence>
<accession>A0A8S1HJ45</accession>
<dbReference type="Proteomes" id="UP000835052">
    <property type="component" value="Unassembled WGS sequence"/>
</dbReference>
<proteinExistence type="predicted"/>
<protein>
    <recommendedName>
        <fullName evidence="3">Neurotransmitter-gated ion-channel ligand-binding domain-containing protein</fullName>
    </recommendedName>
</protein>
<dbReference type="OrthoDB" id="5779643at2759"/>
<dbReference type="GO" id="GO:0016020">
    <property type="term" value="C:membrane"/>
    <property type="evidence" value="ECO:0007669"/>
    <property type="project" value="InterPro"/>
</dbReference>
<sequence>MPRPSRISQKGSSVGLISEAVPPAACFSQLVRLAMRILIPVLLLNICTFAQKSLRSRQIGTEGQLVNTVLAEYDPHSRPPVRDSAAHSAILIITNIFINRVRWQENRAELDIYLRQQWEDSRLRYEVDQREGIQEISIPENREIWTPDTYFSSGSEVGDGEHSNNVVEPSGYVRNSQQRTVDVPFTYGTSFPFINTRSFVLRLGSYKYPVEDVVYLWANSPPLINPVEVSNELLTGSVTFEEANSGDCVGNYTVGVYSCIDVIVTFSSGTTSALFSWFFPSLFLVISSWLHFWVHGSWSVPRTASAALPFFIFAALFVFRQDVVAGSSGQCCWFAFCLFLTFLSFVEYFLVICCGVRRSIRYVANGHSEEHPMGAAKETVEVAYDSRCASFHNNNGLDVISRVAFPVVLLIFLVVYLLFLV</sequence>
<dbReference type="GO" id="GO:0005230">
    <property type="term" value="F:extracellular ligand-gated monoatomic ion channel activity"/>
    <property type="evidence" value="ECO:0007669"/>
    <property type="project" value="InterPro"/>
</dbReference>
<gene>
    <name evidence="4" type="ORF">CAUJ_LOCUS11204</name>
</gene>
<evidence type="ECO:0000259" key="3">
    <source>
        <dbReference type="Pfam" id="PF02931"/>
    </source>
</evidence>
<keyword evidence="2" id="KW-0472">Membrane</keyword>
<feature type="transmembrane region" description="Helical" evidence="2">
    <location>
        <begin position="274"/>
        <end position="294"/>
    </location>
</feature>
<evidence type="ECO:0000313" key="5">
    <source>
        <dbReference type="Proteomes" id="UP000835052"/>
    </source>
</evidence>
<dbReference type="Pfam" id="PF02931">
    <property type="entry name" value="Neur_chan_LBD"/>
    <property type="match status" value="1"/>
</dbReference>
<dbReference type="Gene3D" id="1.20.58.390">
    <property type="entry name" value="Neurotransmitter-gated ion-channel transmembrane domain"/>
    <property type="match status" value="1"/>
</dbReference>
<keyword evidence="5" id="KW-1185">Reference proteome</keyword>
<dbReference type="InterPro" id="IPR006202">
    <property type="entry name" value="Neur_chan_lig-bd"/>
</dbReference>
<dbReference type="InterPro" id="IPR006201">
    <property type="entry name" value="Neur_channel"/>
</dbReference>
<name>A0A8S1HJ45_9PELO</name>
<dbReference type="Gene3D" id="2.70.170.10">
    <property type="entry name" value="Neurotransmitter-gated ion-channel ligand-binding domain"/>
    <property type="match status" value="1"/>
</dbReference>
<dbReference type="EMBL" id="CAJGYM010000053">
    <property type="protein sequence ID" value="CAD6195285.1"/>
    <property type="molecule type" value="Genomic_DNA"/>
</dbReference>
<dbReference type="InterPro" id="IPR036734">
    <property type="entry name" value="Neur_chan_lig-bd_sf"/>
</dbReference>
<dbReference type="PRINTS" id="PR00253">
    <property type="entry name" value="GABAARECEPTR"/>
</dbReference>
<evidence type="ECO:0000256" key="2">
    <source>
        <dbReference type="SAM" id="Phobius"/>
    </source>
</evidence>
<dbReference type="SUPFAM" id="SSF63712">
    <property type="entry name" value="Nicotinic receptor ligand binding domain-like"/>
    <property type="match status" value="1"/>
</dbReference>